<reference evidence="1 2" key="1">
    <citation type="submission" date="2019-03" db="EMBL/GenBank/DDBJ databases">
        <title>Deep-cultivation of Planctomycetes and their phenomic and genomic characterization uncovers novel biology.</title>
        <authorList>
            <person name="Wiegand S."/>
            <person name="Jogler M."/>
            <person name="Boedeker C."/>
            <person name="Pinto D."/>
            <person name="Vollmers J."/>
            <person name="Rivas-Marin E."/>
            <person name="Kohn T."/>
            <person name="Peeters S.H."/>
            <person name="Heuer A."/>
            <person name="Rast P."/>
            <person name="Oberbeckmann S."/>
            <person name="Bunk B."/>
            <person name="Jeske O."/>
            <person name="Meyerdierks A."/>
            <person name="Storesund J.E."/>
            <person name="Kallscheuer N."/>
            <person name="Luecker S."/>
            <person name="Lage O.M."/>
            <person name="Pohl T."/>
            <person name="Merkel B.J."/>
            <person name="Hornburger P."/>
            <person name="Mueller R.-W."/>
            <person name="Bruemmer F."/>
            <person name="Labrenz M."/>
            <person name="Spormann A.M."/>
            <person name="Op den Camp H."/>
            <person name="Overmann J."/>
            <person name="Amann R."/>
            <person name="Jetten M.S.M."/>
            <person name="Mascher T."/>
            <person name="Medema M.H."/>
            <person name="Devos D.P."/>
            <person name="Kaster A.-K."/>
            <person name="Ovreas L."/>
            <person name="Rohde M."/>
            <person name="Galperin M.Y."/>
            <person name="Jogler C."/>
        </authorList>
    </citation>
    <scope>NUCLEOTIDE SEQUENCE [LARGE SCALE GENOMIC DNA]</scope>
    <source>
        <strain evidence="1 2">Enr13</strain>
    </source>
</reference>
<keyword evidence="2" id="KW-1185">Reference proteome</keyword>
<dbReference type="RefSeq" id="WP_145391318.1">
    <property type="nucleotide sequence ID" value="NZ_CP037423.1"/>
</dbReference>
<name>A0A518I271_9BACT</name>
<dbReference type="AlphaFoldDB" id="A0A518I271"/>
<protein>
    <submittedName>
        <fullName evidence="1">Uncharacterized protein</fullName>
    </submittedName>
</protein>
<dbReference type="KEGG" id="snep:Enr13x_71140"/>
<evidence type="ECO:0000313" key="1">
    <source>
        <dbReference type="EMBL" id="QDV47205.1"/>
    </source>
</evidence>
<gene>
    <name evidence="1" type="ORF">Enr13x_71140</name>
</gene>
<dbReference type="Proteomes" id="UP000319004">
    <property type="component" value="Chromosome"/>
</dbReference>
<dbReference type="OrthoDB" id="9837436at2"/>
<sequence>MNEKLPLKKQMQGLPAEHPRRIAYNFARWREAMELSHAMLIDQADVQERFALHKDDLNRKYLDHWGKRVGVRSELKTAIERFESQ</sequence>
<organism evidence="1 2">
    <name type="scientific">Stieleria neptunia</name>
    <dbReference type="NCBI Taxonomy" id="2527979"/>
    <lineage>
        <taxon>Bacteria</taxon>
        <taxon>Pseudomonadati</taxon>
        <taxon>Planctomycetota</taxon>
        <taxon>Planctomycetia</taxon>
        <taxon>Pirellulales</taxon>
        <taxon>Pirellulaceae</taxon>
        <taxon>Stieleria</taxon>
    </lineage>
</organism>
<dbReference type="EMBL" id="CP037423">
    <property type="protein sequence ID" value="QDV47205.1"/>
    <property type="molecule type" value="Genomic_DNA"/>
</dbReference>
<evidence type="ECO:0000313" key="2">
    <source>
        <dbReference type="Proteomes" id="UP000319004"/>
    </source>
</evidence>
<proteinExistence type="predicted"/>
<accession>A0A518I271</accession>